<name>A0A095VS98_9GAMM</name>
<comment type="caution">
    <text evidence="2">The sequence shown here is derived from an EMBL/GenBank/DDBJ whole genome shotgun (WGS) entry which is preliminary data.</text>
</comment>
<dbReference type="InterPro" id="IPR035994">
    <property type="entry name" value="Nucleoside_phosphorylase_sf"/>
</dbReference>
<dbReference type="Gene3D" id="3.40.50.1580">
    <property type="entry name" value="Nucleoside phosphorylase domain"/>
    <property type="match status" value="1"/>
</dbReference>
<dbReference type="GO" id="GO:0055085">
    <property type="term" value="P:transmembrane transport"/>
    <property type="evidence" value="ECO:0007669"/>
    <property type="project" value="InterPro"/>
</dbReference>
<dbReference type="PATRIC" id="fig|1265313.6.peg.998"/>
<evidence type="ECO:0000313" key="2">
    <source>
        <dbReference type="EMBL" id="KGE04327.1"/>
    </source>
</evidence>
<keyword evidence="1" id="KW-0732">Signal</keyword>
<dbReference type="RefSeq" id="WP_084592450.1">
    <property type="nucleotide sequence ID" value="NZ_KN234752.1"/>
</dbReference>
<reference evidence="2 3" key="1">
    <citation type="journal article" date="2014" name="Genome Announc.">
        <title>Genome Sequence of Gammaproteobacterial Pseudohaliea rubra Type Strain DSM 19751, Isolated from Coastal Seawater of the Mediterranean Sea.</title>
        <authorList>
            <person name="Spring S."/>
            <person name="Fiebig A."/>
            <person name="Riedel T."/>
            <person name="Goker M."/>
            <person name="Klenk H.P."/>
        </authorList>
    </citation>
    <scope>NUCLEOTIDE SEQUENCE [LARGE SCALE GENOMIC DNA]</scope>
    <source>
        <strain evidence="2 3">DSM 19751</strain>
    </source>
</reference>
<dbReference type="PANTHER" id="PTHR38643">
    <property type="entry name" value="PURINE NUCLEOSIDE PERMEASE C285.05-RELATED"/>
    <property type="match status" value="1"/>
</dbReference>
<dbReference type="OrthoDB" id="109937at2"/>
<evidence type="ECO:0000313" key="3">
    <source>
        <dbReference type="Proteomes" id="UP000029640"/>
    </source>
</evidence>
<dbReference type="GO" id="GO:0009116">
    <property type="term" value="P:nucleoside metabolic process"/>
    <property type="evidence" value="ECO:0007669"/>
    <property type="project" value="InterPro"/>
</dbReference>
<proteinExistence type="predicted"/>
<keyword evidence="3" id="KW-1185">Reference proteome</keyword>
<sequence length="371" mass="41130">MIRSLSLASVLALCLGALLALAACEPASPPPAEPGAPATPAPKEVRAVLVTMFEIGEDRDDQAGEFQLWLERRDLSERIDFPAHHDLYYDPASKLLVMVTGIGTAKAAASVMMLGMDQRFDLTRAYWLVAGISGVDPEDASIGSAAWAEYLVDGDLAHEIDPREMPEDWKYGYLARYTDEPFDEDRPEPTGEMFRLNPALTEWAYQLTKDVELPDYESLAETRALYTEHPNAQKPPFVLKGDNLAALTFWHGEILNDWANDWVDYWTDGEGEFVTSAMEETGTMQSIIWLDRAGRVDRDRVMVLRTASNYTMPPPGVSAAENLLAENEGYAGLDASLESAYLVGSRVIDTLLDNWETYSERTPTPADLDAP</sequence>
<dbReference type="PROSITE" id="PS51257">
    <property type="entry name" value="PROKAR_LIPOPROTEIN"/>
    <property type="match status" value="1"/>
</dbReference>
<dbReference type="PANTHER" id="PTHR38643:SF1">
    <property type="entry name" value="PURINE NUCLEOSIDE PERMEASE C285.05-RELATED"/>
    <property type="match status" value="1"/>
</dbReference>
<dbReference type="Proteomes" id="UP000029640">
    <property type="component" value="Unassembled WGS sequence"/>
</dbReference>
<organism evidence="2 3">
    <name type="scientific">Pseudohaliea rubra DSM 19751</name>
    <dbReference type="NCBI Taxonomy" id="1265313"/>
    <lineage>
        <taxon>Bacteria</taxon>
        <taxon>Pseudomonadati</taxon>
        <taxon>Pseudomonadota</taxon>
        <taxon>Gammaproteobacteria</taxon>
        <taxon>Cellvibrionales</taxon>
        <taxon>Halieaceae</taxon>
        <taxon>Pseudohaliea</taxon>
    </lineage>
</organism>
<dbReference type="GO" id="GO:0003824">
    <property type="term" value="F:catalytic activity"/>
    <property type="evidence" value="ECO:0007669"/>
    <property type="project" value="InterPro"/>
</dbReference>
<evidence type="ECO:0000256" key="1">
    <source>
        <dbReference type="SAM" id="SignalP"/>
    </source>
</evidence>
<dbReference type="PIRSF" id="PIRSF013171">
    <property type="entry name" value="Pur_nuclsid_perm"/>
    <property type="match status" value="1"/>
</dbReference>
<dbReference type="Pfam" id="PF06516">
    <property type="entry name" value="NUP"/>
    <property type="match status" value="1"/>
</dbReference>
<dbReference type="eggNOG" id="COG5042">
    <property type="taxonomic scope" value="Bacteria"/>
</dbReference>
<dbReference type="STRING" id="1265313.HRUBRA_01013"/>
<dbReference type="AlphaFoldDB" id="A0A095VS98"/>
<dbReference type="InterPro" id="IPR009486">
    <property type="entry name" value="Pur_nuclsid_perm"/>
</dbReference>
<feature type="signal peptide" evidence="1">
    <location>
        <begin position="1"/>
        <end position="22"/>
    </location>
</feature>
<dbReference type="HOGENOM" id="CLU_031475_1_2_6"/>
<accession>A0A095VS98</accession>
<protein>
    <submittedName>
        <fullName evidence="2">Purine nucleoside permease</fullName>
    </submittedName>
</protein>
<dbReference type="EMBL" id="AUVB01000028">
    <property type="protein sequence ID" value="KGE04327.1"/>
    <property type="molecule type" value="Genomic_DNA"/>
</dbReference>
<feature type="chain" id="PRO_5001919667" evidence="1">
    <location>
        <begin position="23"/>
        <end position="371"/>
    </location>
</feature>
<gene>
    <name evidence="2" type="ORF">HRUBRA_01013</name>
</gene>